<dbReference type="Proteomes" id="UP001600943">
    <property type="component" value="Unassembled WGS sequence"/>
</dbReference>
<evidence type="ECO:0000256" key="4">
    <source>
        <dbReference type="ARBA" id="ARBA00022737"/>
    </source>
</evidence>
<dbReference type="InterPro" id="IPR036318">
    <property type="entry name" value="FAD-bd_PCMH-like_sf"/>
</dbReference>
<dbReference type="Gene3D" id="3.30.465.10">
    <property type="match status" value="1"/>
</dbReference>
<dbReference type="InterPro" id="IPR016169">
    <property type="entry name" value="FAD-bd_PCMH_sub2"/>
</dbReference>
<feature type="domain" description="CBS" evidence="11">
    <location>
        <begin position="206"/>
        <end position="266"/>
    </location>
</feature>
<dbReference type="Pfam" id="PF03471">
    <property type="entry name" value="CorC_HlyC"/>
    <property type="match status" value="1"/>
</dbReference>
<dbReference type="PANTHER" id="PTHR22777:SF17">
    <property type="entry name" value="UPF0053 PROTEIN SLL0260"/>
    <property type="match status" value="1"/>
</dbReference>
<evidence type="ECO:0000259" key="12">
    <source>
        <dbReference type="PROSITE" id="PS51846"/>
    </source>
</evidence>
<dbReference type="Gene3D" id="3.10.580.10">
    <property type="entry name" value="CBS-domain"/>
    <property type="match status" value="1"/>
</dbReference>
<proteinExistence type="inferred from homology"/>
<evidence type="ECO:0000313" key="14">
    <source>
        <dbReference type="Proteomes" id="UP001600943"/>
    </source>
</evidence>
<feature type="transmembrane region" description="Helical" evidence="10">
    <location>
        <begin position="61"/>
        <end position="85"/>
    </location>
</feature>
<name>A0ABQ0BDV2_9FIRM</name>
<dbReference type="CDD" id="cd04590">
    <property type="entry name" value="CBS_pair_CorC_HlyC_assoc"/>
    <property type="match status" value="1"/>
</dbReference>
<evidence type="ECO:0000256" key="2">
    <source>
        <dbReference type="ARBA" id="ARBA00006337"/>
    </source>
</evidence>
<keyword evidence="6 8" id="KW-0129">CBS domain</keyword>
<comment type="subcellular location">
    <subcellularLocation>
        <location evidence="1">Membrane</location>
        <topology evidence="1">Multi-pass membrane protein</topology>
    </subcellularLocation>
</comment>
<evidence type="ECO:0000256" key="8">
    <source>
        <dbReference type="PROSITE-ProRule" id="PRU00703"/>
    </source>
</evidence>
<comment type="caution">
    <text evidence="13">The sequence shown here is derived from an EMBL/GenBank/DDBJ whole genome shotgun (WGS) entry which is preliminary data.</text>
</comment>
<feature type="transmembrane region" description="Helical" evidence="10">
    <location>
        <begin position="7"/>
        <end position="24"/>
    </location>
</feature>
<dbReference type="PROSITE" id="PS51371">
    <property type="entry name" value="CBS"/>
    <property type="match status" value="2"/>
</dbReference>
<accession>A0ABQ0BDV2</accession>
<dbReference type="InterPro" id="IPR000644">
    <property type="entry name" value="CBS_dom"/>
</dbReference>
<dbReference type="InterPro" id="IPR044751">
    <property type="entry name" value="Ion_transp-like_CBS"/>
</dbReference>
<gene>
    <name evidence="13" type="ORF">K040078D81_37110</name>
</gene>
<keyword evidence="5 9" id="KW-1133">Transmembrane helix</keyword>
<organism evidence="13 14">
    <name type="scientific">Blautia hominis</name>
    <dbReference type="NCBI Taxonomy" id="2025493"/>
    <lineage>
        <taxon>Bacteria</taxon>
        <taxon>Bacillati</taxon>
        <taxon>Bacillota</taxon>
        <taxon>Clostridia</taxon>
        <taxon>Lachnospirales</taxon>
        <taxon>Lachnospiraceae</taxon>
        <taxon>Blautia</taxon>
    </lineage>
</organism>
<keyword evidence="4" id="KW-0677">Repeat</keyword>
<evidence type="ECO:0000256" key="6">
    <source>
        <dbReference type="ARBA" id="ARBA00023122"/>
    </source>
</evidence>
<dbReference type="InterPro" id="IPR046342">
    <property type="entry name" value="CBS_dom_sf"/>
</dbReference>
<evidence type="ECO:0000256" key="10">
    <source>
        <dbReference type="SAM" id="Phobius"/>
    </source>
</evidence>
<evidence type="ECO:0000256" key="3">
    <source>
        <dbReference type="ARBA" id="ARBA00022692"/>
    </source>
</evidence>
<dbReference type="InterPro" id="IPR002550">
    <property type="entry name" value="CNNM"/>
</dbReference>
<dbReference type="Pfam" id="PF00571">
    <property type="entry name" value="CBS"/>
    <property type="match status" value="2"/>
</dbReference>
<dbReference type="PROSITE" id="PS51846">
    <property type="entry name" value="CNNM"/>
    <property type="match status" value="1"/>
</dbReference>
<dbReference type="InterPro" id="IPR005170">
    <property type="entry name" value="Transptr-assoc_dom"/>
</dbReference>
<feature type="domain" description="CBS" evidence="11">
    <location>
        <begin position="269"/>
        <end position="326"/>
    </location>
</feature>
<keyword evidence="14" id="KW-1185">Reference proteome</keyword>
<dbReference type="SUPFAM" id="SSF56176">
    <property type="entry name" value="FAD-binding/transporter-associated domain-like"/>
    <property type="match status" value="1"/>
</dbReference>
<evidence type="ECO:0000256" key="5">
    <source>
        <dbReference type="ARBA" id="ARBA00022989"/>
    </source>
</evidence>
<comment type="similarity">
    <text evidence="2">Belongs to the UPF0053 family.</text>
</comment>
<feature type="domain" description="CNNM transmembrane" evidence="12">
    <location>
        <begin position="1"/>
        <end position="187"/>
    </location>
</feature>
<keyword evidence="3 9" id="KW-0812">Transmembrane</keyword>
<evidence type="ECO:0000256" key="1">
    <source>
        <dbReference type="ARBA" id="ARBA00004141"/>
    </source>
</evidence>
<evidence type="ECO:0000259" key="11">
    <source>
        <dbReference type="PROSITE" id="PS51371"/>
    </source>
</evidence>
<feature type="transmembrane region" description="Helical" evidence="10">
    <location>
        <begin position="92"/>
        <end position="112"/>
    </location>
</feature>
<evidence type="ECO:0000256" key="9">
    <source>
        <dbReference type="PROSITE-ProRule" id="PRU01193"/>
    </source>
</evidence>
<evidence type="ECO:0000256" key="7">
    <source>
        <dbReference type="ARBA" id="ARBA00023136"/>
    </source>
</evidence>
<dbReference type="EMBL" id="BAABYW010000001">
    <property type="protein sequence ID" value="GAA6409594.1"/>
    <property type="molecule type" value="Genomic_DNA"/>
</dbReference>
<sequence length="418" mass="46096">MMESDSLSLIIIVFCIIMSAYFSATETAFSSLNRIRVKNMAEKGNKRAALVMRLSESYDSLLSTILIGNNIVNIASASLATVIFVQMLGDEAGASVSTVVTTIVVLIFGEVSPKSIAKESPEKFAMFSAPILNIFVVLLTPANFLFKQWKKLLSLVFKTSNDPSITEEELLTIVEEAEQEGGIDEQEGTLIRSAIEFSELEAADILTPRIDVTGISADAGKEEIAEVFVRTGYSRLPVYETSIDNIIGIIYQKDFHNYIANTDKDIQAIIRPALFISKGKQVGALLKELQQKKSHIAVVLDEFGGTIGIVTLEDILEELVGEIWDEHDKVIEEIEKIAETEYLVMGSANIEKVFEMLGKEEEFEVLTVSGWVMDQMGQVPMEGSSFTCENLEVQVMKMAGKRVEKVRITIIPDPAAEG</sequence>
<keyword evidence="7 9" id="KW-0472">Membrane</keyword>
<dbReference type="Pfam" id="PF01595">
    <property type="entry name" value="CNNM"/>
    <property type="match status" value="1"/>
</dbReference>
<dbReference type="SUPFAM" id="SSF54631">
    <property type="entry name" value="CBS-domain pair"/>
    <property type="match status" value="1"/>
</dbReference>
<protein>
    <submittedName>
        <fullName evidence="13">Hemolysin family protein</fullName>
    </submittedName>
</protein>
<feature type="transmembrane region" description="Helical" evidence="10">
    <location>
        <begin position="124"/>
        <end position="146"/>
    </location>
</feature>
<dbReference type="SMART" id="SM01091">
    <property type="entry name" value="CorC_HlyC"/>
    <property type="match status" value="1"/>
</dbReference>
<dbReference type="PANTHER" id="PTHR22777">
    <property type="entry name" value="HEMOLYSIN-RELATED"/>
    <property type="match status" value="1"/>
</dbReference>
<reference evidence="13 14" key="1">
    <citation type="submission" date="2024-04" db="EMBL/GenBank/DDBJ databases">
        <title>Defined microbial consortia suppress multidrug-resistant proinflammatory Enterobacteriaceae via ecological control.</title>
        <authorList>
            <person name="Furuichi M."/>
            <person name="Kawaguchi T."/>
            <person name="Pust M."/>
            <person name="Yasuma K."/>
            <person name="Plichta D."/>
            <person name="Hasegawa N."/>
            <person name="Ohya T."/>
            <person name="Bhattarai S."/>
            <person name="Sasajima S."/>
            <person name="Aoto Y."/>
            <person name="Tuganbaev T."/>
            <person name="Yaginuma M."/>
            <person name="Ueda M."/>
            <person name="Okahashi N."/>
            <person name="Amafuji K."/>
            <person name="Kiridooshi Y."/>
            <person name="Sugita K."/>
            <person name="Strazar M."/>
            <person name="Skelly A."/>
            <person name="Suda W."/>
            <person name="Hattori M."/>
            <person name="Nakamoto N."/>
            <person name="Caballero S."/>
            <person name="Norman J."/>
            <person name="Olle B."/>
            <person name="Tanoue T."/>
            <person name="Arita M."/>
            <person name="Bucci V."/>
            <person name="Atarashi K."/>
            <person name="Xavier R."/>
            <person name="Honda K."/>
        </authorList>
    </citation>
    <scope>NUCLEOTIDE SEQUENCE [LARGE SCALE GENOMIC DNA]</scope>
    <source>
        <strain evidence="14">k04-0078-D8-1</strain>
    </source>
</reference>
<dbReference type="SMART" id="SM00116">
    <property type="entry name" value="CBS"/>
    <property type="match status" value="2"/>
</dbReference>
<evidence type="ECO:0000313" key="13">
    <source>
        <dbReference type="EMBL" id="GAA6409594.1"/>
    </source>
</evidence>